<evidence type="ECO:0000313" key="1">
    <source>
        <dbReference type="EMBL" id="KAK4221271.1"/>
    </source>
</evidence>
<comment type="caution">
    <text evidence="1">The sequence shown here is derived from an EMBL/GenBank/DDBJ whole genome shotgun (WGS) entry which is preliminary data.</text>
</comment>
<protein>
    <recommendedName>
        <fullName evidence="3">Protein kinase domain-containing protein</fullName>
    </recommendedName>
</protein>
<sequence>MEDCKVTESFNIWSFGCVLLEFITWQLGGWELVQEFSRAGETFNILLFGWKTDRFYEIFRQVSEGSLSLESNSALVRVKKEIHQFVNKLHAHKKCSETFHDLLYFIMEKMLVIESVNLGRRASCNEVHQKLKEHYNRLIDPDYVIRPVP</sequence>
<evidence type="ECO:0008006" key="3">
    <source>
        <dbReference type="Google" id="ProtNLM"/>
    </source>
</evidence>
<reference evidence="1" key="1">
    <citation type="journal article" date="2023" name="Mol. Phylogenet. Evol.">
        <title>Genome-scale phylogeny and comparative genomics of the fungal order Sordariales.</title>
        <authorList>
            <person name="Hensen N."/>
            <person name="Bonometti L."/>
            <person name="Westerberg I."/>
            <person name="Brannstrom I.O."/>
            <person name="Guillou S."/>
            <person name="Cros-Aarteil S."/>
            <person name="Calhoun S."/>
            <person name="Haridas S."/>
            <person name="Kuo A."/>
            <person name="Mondo S."/>
            <person name="Pangilinan J."/>
            <person name="Riley R."/>
            <person name="LaButti K."/>
            <person name="Andreopoulos B."/>
            <person name="Lipzen A."/>
            <person name="Chen C."/>
            <person name="Yan M."/>
            <person name="Daum C."/>
            <person name="Ng V."/>
            <person name="Clum A."/>
            <person name="Steindorff A."/>
            <person name="Ohm R.A."/>
            <person name="Martin F."/>
            <person name="Silar P."/>
            <person name="Natvig D.O."/>
            <person name="Lalanne C."/>
            <person name="Gautier V."/>
            <person name="Ament-Velasquez S.L."/>
            <person name="Kruys A."/>
            <person name="Hutchinson M.I."/>
            <person name="Powell A.J."/>
            <person name="Barry K."/>
            <person name="Miller A.N."/>
            <person name="Grigoriev I.V."/>
            <person name="Debuchy R."/>
            <person name="Gladieux P."/>
            <person name="Hiltunen Thoren M."/>
            <person name="Johannesson H."/>
        </authorList>
    </citation>
    <scope>NUCLEOTIDE SEQUENCE</scope>
    <source>
        <strain evidence="1">CBS 990.96</strain>
    </source>
</reference>
<dbReference type="Gene3D" id="1.10.510.10">
    <property type="entry name" value="Transferase(Phosphotransferase) domain 1"/>
    <property type="match status" value="1"/>
</dbReference>
<name>A0AAN7BD07_9PEZI</name>
<keyword evidence="2" id="KW-1185">Reference proteome</keyword>
<gene>
    <name evidence="1" type="ORF">QBC38DRAFT_522917</name>
</gene>
<dbReference type="InterPro" id="IPR011009">
    <property type="entry name" value="Kinase-like_dom_sf"/>
</dbReference>
<accession>A0AAN7BD07</accession>
<dbReference type="SUPFAM" id="SSF56112">
    <property type="entry name" value="Protein kinase-like (PK-like)"/>
    <property type="match status" value="1"/>
</dbReference>
<proteinExistence type="predicted"/>
<reference evidence="1" key="2">
    <citation type="submission" date="2023-05" db="EMBL/GenBank/DDBJ databases">
        <authorList>
            <consortium name="Lawrence Berkeley National Laboratory"/>
            <person name="Steindorff A."/>
            <person name="Hensen N."/>
            <person name="Bonometti L."/>
            <person name="Westerberg I."/>
            <person name="Brannstrom I.O."/>
            <person name="Guillou S."/>
            <person name="Cros-Aarteil S."/>
            <person name="Calhoun S."/>
            <person name="Haridas S."/>
            <person name="Kuo A."/>
            <person name="Mondo S."/>
            <person name="Pangilinan J."/>
            <person name="Riley R."/>
            <person name="Labutti K."/>
            <person name="Andreopoulos B."/>
            <person name="Lipzen A."/>
            <person name="Chen C."/>
            <person name="Yanf M."/>
            <person name="Daum C."/>
            <person name="Ng V."/>
            <person name="Clum A."/>
            <person name="Ohm R."/>
            <person name="Martin F."/>
            <person name="Silar P."/>
            <person name="Natvig D."/>
            <person name="Lalanne C."/>
            <person name="Gautier V."/>
            <person name="Ament-Velasquez S.L."/>
            <person name="Kruys A."/>
            <person name="Hutchinson M.I."/>
            <person name="Powell A.J."/>
            <person name="Barry K."/>
            <person name="Miller A.N."/>
            <person name="Grigoriev I.V."/>
            <person name="Debuchy R."/>
            <person name="Gladieux P."/>
            <person name="Thoren M.H."/>
            <person name="Johannesson H."/>
        </authorList>
    </citation>
    <scope>NUCLEOTIDE SEQUENCE</scope>
    <source>
        <strain evidence="1">CBS 990.96</strain>
    </source>
</reference>
<dbReference type="Proteomes" id="UP001301958">
    <property type="component" value="Unassembled WGS sequence"/>
</dbReference>
<evidence type="ECO:0000313" key="2">
    <source>
        <dbReference type="Proteomes" id="UP001301958"/>
    </source>
</evidence>
<dbReference type="EMBL" id="MU865566">
    <property type="protein sequence ID" value="KAK4221271.1"/>
    <property type="molecule type" value="Genomic_DNA"/>
</dbReference>
<organism evidence="1 2">
    <name type="scientific">Podospora fimiseda</name>
    <dbReference type="NCBI Taxonomy" id="252190"/>
    <lineage>
        <taxon>Eukaryota</taxon>
        <taxon>Fungi</taxon>
        <taxon>Dikarya</taxon>
        <taxon>Ascomycota</taxon>
        <taxon>Pezizomycotina</taxon>
        <taxon>Sordariomycetes</taxon>
        <taxon>Sordariomycetidae</taxon>
        <taxon>Sordariales</taxon>
        <taxon>Podosporaceae</taxon>
        <taxon>Podospora</taxon>
    </lineage>
</organism>
<dbReference type="AlphaFoldDB" id="A0AAN7BD07"/>